<proteinExistence type="inferred from homology"/>
<dbReference type="InterPro" id="IPR017441">
    <property type="entry name" value="Protein_kinase_ATP_BS"/>
</dbReference>
<keyword evidence="13 17" id="KW-0067">ATP-binding</keyword>
<dbReference type="InterPro" id="IPR013320">
    <property type="entry name" value="ConA-like_dom_sf"/>
</dbReference>
<comment type="similarity">
    <text evidence="3">In the C-terminal section; belongs to the protein kinase superfamily. Ser/Thr protein kinase family.</text>
</comment>
<evidence type="ECO:0000256" key="10">
    <source>
        <dbReference type="ARBA" id="ARBA00022734"/>
    </source>
</evidence>
<keyword evidence="9 19" id="KW-0732">Signal</keyword>
<keyword evidence="12" id="KW-0418">Kinase</keyword>
<dbReference type="OrthoDB" id="2461at2759"/>
<dbReference type="Pfam" id="PF00069">
    <property type="entry name" value="Pkinase"/>
    <property type="match status" value="1"/>
</dbReference>
<dbReference type="PROSITE" id="PS50011">
    <property type="entry name" value="PROTEIN_KINASE_DOM"/>
    <property type="match status" value="1"/>
</dbReference>
<organism evidence="21 22">
    <name type="scientific">Vanilla planifolia</name>
    <name type="common">Vanilla</name>
    <dbReference type="NCBI Taxonomy" id="51239"/>
    <lineage>
        <taxon>Eukaryota</taxon>
        <taxon>Viridiplantae</taxon>
        <taxon>Streptophyta</taxon>
        <taxon>Embryophyta</taxon>
        <taxon>Tracheophyta</taxon>
        <taxon>Spermatophyta</taxon>
        <taxon>Magnoliopsida</taxon>
        <taxon>Liliopsida</taxon>
        <taxon>Asparagales</taxon>
        <taxon>Orchidaceae</taxon>
        <taxon>Vanilloideae</taxon>
        <taxon>Vanilleae</taxon>
        <taxon>Vanilla</taxon>
    </lineage>
</organism>
<evidence type="ECO:0000256" key="12">
    <source>
        <dbReference type="ARBA" id="ARBA00022777"/>
    </source>
</evidence>
<keyword evidence="22" id="KW-1185">Reference proteome</keyword>
<sequence length="706" mass="77517">MELSQFQIHQFSIPLLDPMWLFCKSLLVVVLLLLTGTSAANAAFPSDNISHSYSSFGPENRNDFNFSADANDNQGALQITPDSINTPSYILNKSGRVLLSRTFRLWYPSEAGTVIASFNSTFSVNIYRPSNTTPPGEGLAFLIAPDAHGPPPGSYGGYLGLTNSTVDGKLSNRIVAVELDTVKQFYDPDDNHIGLNINSVVSNLSASLTPLGIQIAPQGAVNYTVWISYDGVSKQMRVDMAEQGNPRPTKPVLEAELDLSHYVNQDSYMGFAASTGSPDYQLNCVLAWDLVVQDLEYGDKNKKRGNGWKLTVGVAVGVVAVAAVVLWFFSKRCWRKKKTNPSPSVLEGTLKFLPGMPREFDYKELWRATNGFDERMKLGQGGFGIVYKGVLAGEGAEIAVKRFSREDNMNSQDDFLKELTIINRLRHKHLVRLLGWCHKKGILLLVYDYMPNGSLDQHLYDGGGRPLLPWNLRVHVLSGLASSLHYLHNEYDECVVHRDIKSSNVMLDASFNARLGDFGLARVVDTGKTSYAELEVAGFPGTRGYIAPECFHTNRATRESDVFAFGALVLEVVAGRRPCCTDLPDFHLLLDWVWTLHRDGALLRAVDARLSGEFVVDEARRLLLLGLACSHPLPGERPKAASIVQILLGSVEPPSVPLFKPAFMWPVAVPFIGVADLTGASASTLNASSSGWTPPLVTSEDVVSYD</sequence>
<evidence type="ECO:0000256" key="1">
    <source>
        <dbReference type="ARBA" id="ARBA00004251"/>
    </source>
</evidence>
<dbReference type="InterPro" id="IPR011009">
    <property type="entry name" value="Kinase-like_dom_sf"/>
</dbReference>
<comment type="similarity">
    <text evidence="2">In the N-terminal section; belongs to the leguminous lectin family.</text>
</comment>
<evidence type="ECO:0000313" key="21">
    <source>
        <dbReference type="EMBL" id="KAG0467283.1"/>
    </source>
</evidence>
<evidence type="ECO:0000256" key="13">
    <source>
        <dbReference type="ARBA" id="ARBA00022840"/>
    </source>
</evidence>
<evidence type="ECO:0000256" key="11">
    <source>
        <dbReference type="ARBA" id="ARBA00022741"/>
    </source>
</evidence>
<evidence type="ECO:0000256" key="19">
    <source>
        <dbReference type="SAM" id="SignalP"/>
    </source>
</evidence>
<evidence type="ECO:0000256" key="17">
    <source>
        <dbReference type="PROSITE-ProRule" id="PRU10141"/>
    </source>
</evidence>
<evidence type="ECO:0000256" key="7">
    <source>
        <dbReference type="ARBA" id="ARBA00022679"/>
    </source>
</evidence>
<dbReference type="PROSITE" id="PS00108">
    <property type="entry name" value="PROTEIN_KINASE_ST"/>
    <property type="match status" value="1"/>
</dbReference>
<feature type="binding site" evidence="17">
    <location>
        <position position="401"/>
    </location>
    <ligand>
        <name>ATP</name>
        <dbReference type="ChEBI" id="CHEBI:30616"/>
    </ligand>
</feature>
<dbReference type="InterPro" id="IPR000719">
    <property type="entry name" value="Prot_kinase_dom"/>
</dbReference>
<dbReference type="GO" id="GO:0005886">
    <property type="term" value="C:plasma membrane"/>
    <property type="evidence" value="ECO:0007669"/>
    <property type="project" value="UniProtKB-SubCell"/>
</dbReference>
<keyword evidence="14 18" id="KW-1133">Transmembrane helix</keyword>
<protein>
    <recommendedName>
        <fullName evidence="4">non-specific serine/threonine protein kinase</fullName>
        <ecNumber evidence="4">2.7.11.1</ecNumber>
    </recommendedName>
</protein>
<dbReference type="PANTHER" id="PTHR27007">
    <property type="match status" value="1"/>
</dbReference>
<dbReference type="FunFam" id="1.10.510.10:FF:000444">
    <property type="entry name" value="probable L-type lectin-domain containing receptor kinase S.5"/>
    <property type="match status" value="1"/>
</dbReference>
<dbReference type="SUPFAM" id="SSF56112">
    <property type="entry name" value="Protein kinase-like (PK-like)"/>
    <property type="match status" value="1"/>
</dbReference>
<dbReference type="PROSITE" id="PS00307">
    <property type="entry name" value="LECTIN_LEGUME_BETA"/>
    <property type="match status" value="1"/>
</dbReference>
<evidence type="ECO:0000256" key="14">
    <source>
        <dbReference type="ARBA" id="ARBA00022989"/>
    </source>
</evidence>
<keyword evidence="15 18" id="KW-0472">Membrane</keyword>
<evidence type="ECO:0000256" key="15">
    <source>
        <dbReference type="ARBA" id="ARBA00023136"/>
    </source>
</evidence>
<dbReference type="InterPro" id="IPR008271">
    <property type="entry name" value="Ser/Thr_kinase_AS"/>
</dbReference>
<name>A0A835QEE3_VANPL</name>
<feature type="chain" id="PRO_5033046864" description="non-specific serine/threonine protein kinase" evidence="19">
    <location>
        <begin position="43"/>
        <end position="706"/>
    </location>
</feature>
<evidence type="ECO:0000256" key="8">
    <source>
        <dbReference type="ARBA" id="ARBA00022692"/>
    </source>
</evidence>
<comment type="caution">
    <text evidence="21">The sequence shown here is derived from an EMBL/GenBank/DDBJ whole genome shotgun (WGS) entry which is preliminary data.</text>
</comment>
<keyword evidence="8 18" id="KW-0812">Transmembrane</keyword>
<keyword evidence="6" id="KW-0723">Serine/threonine-protein kinase</keyword>
<reference evidence="21 22" key="1">
    <citation type="journal article" date="2020" name="Nat. Food">
        <title>A phased Vanilla planifolia genome enables genetic improvement of flavour and production.</title>
        <authorList>
            <person name="Hasing T."/>
            <person name="Tang H."/>
            <person name="Brym M."/>
            <person name="Khazi F."/>
            <person name="Huang T."/>
            <person name="Chambers A.H."/>
        </authorList>
    </citation>
    <scope>NUCLEOTIDE SEQUENCE [LARGE SCALE GENOMIC DNA]</scope>
    <source>
        <tissue evidence="21">Leaf</tissue>
    </source>
</reference>
<dbReference type="InterPro" id="IPR050528">
    <property type="entry name" value="L-type_Lectin-RKs"/>
</dbReference>
<dbReference type="GO" id="GO:0005524">
    <property type="term" value="F:ATP binding"/>
    <property type="evidence" value="ECO:0007669"/>
    <property type="project" value="UniProtKB-UniRule"/>
</dbReference>
<evidence type="ECO:0000313" key="22">
    <source>
        <dbReference type="Proteomes" id="UP000636800"/>
    </source>
</evidence>
<dbReference type="Proteomes" id="UP000636800">
    <property type="component" value="Unassembled WGS sequence"/>
</dbReference>
<dbReference type="SMART" id="SM00220">
    <property type="entry name" value="S_TKc"/>
    <property type="match status" value="1"/>
</dbReference>
<dbReference type="Pfam" id="PF00139">
    <property type="entry name" value="Lectin_legB"/>
    <property type="match status" value="1"/>
</dbReference>
<dbReference type="CDD" id="cd06899">
    <property type="entry name" value="lectin_legume_LecRK_Arcelin_ConA"/>
    <property type="match status" value="1"/>
</dbReference>
<keyword evidence="7" id="KW-0808">Transferase</keyword>
<feature type="transmembrane region" description="Helical" evidence="18">
    <location>
        <begin position="310"/>
        <end position="329"/>
    </location>
</feature>
<gene>
    <name evidence="21" type="ORF">HPP92_018863</name>
</gene>
<evidence type="ECO:0000256" key="3">
    <source>
        <dbReference type="ARBA" id="ARBA00010217"/>
    </source>
</evidence>
<dbReference type="Gene3D" id="3.30.200.20">
    <property type="entry name" value="Phosphorylase Kinase, domain 1"/>
    <property type="match status" value="1"/>
</dbReference>
<evidence type="ECO:0000256" key="9">
    <source>
        <dbReference type="ARBA" id="ARBA00022729"/>
    </source>
</evidence>
<evidence type="ECO:0000256" key="5">
    <source>
        <dbReference type="ARBA" id="ARBA00022475"/>
    </source>
</evidence>
<keyword evidence="10" id="KW-0430">Lectin</keyword>
<evidence type="ECO:0000256" key="4">
    <source>
        <dbReference type="ARBA" id="ARBA00012513"/>
    </source>
</evidence>
<keyword evidence="11 17" id="KW-0547">Nucleotide-binding</keyword>
<dbReference type="EMBL" id="JADCNL010000009">
    <property type="protein sequence ID" value="KAG0467283.1"/>
    <property type="molecule type" value="Genomic_DNA"/>
</dbReference>
<dbReference type="Gene3D" id="2.60.120.200">
    <property type="match status" value="1"/>
</dbReference>
<evidence type="ECO:0000256" key="2">
    <source>
        <dbReference type="ARBA" id="ARBA00008536"/>
    </source>
</evidence>
<evidence type="ECO:0000259" key="20">
    <source>
        <dbReference type="PROSITE" id="PS50011"/>
    </source>
</evidence>
<feature type="domain" description="Protein kinase" evidence="20">
    <location>
        <begin position="372"/>
        <end position="659"/>
    </location>
</feature>
<dbReference type="EC" id="2.7.11.1" evidence="4"/>
<evidence type="ECO:0000256" key="18">
    <source>
        <dbReference type="SAM" id="Phobius"/>
    </source>
</evidence>
<dbReference type="SUPFAM" id="SSF49899">
    <property type="entry name" value="Concanavalin A-like lectins/glucanases"/>
    <property type="match status" value="1"/>
</dbReference>
<feature type="signal peptide" evidence="19">
    <location>
        <begin position="1"/>
        <end position="42"/>
    </location>
</feature>
<dbReference type="FunFam" id="3.30.200.20:FF:000320">
    <property type="entry name" value="probable L-type lectin-domain containing receptor kinase S.5"/>
    <property type="match status" value="1"/>
</dbReference>
<keyword evidence="16" id="KW-0325">Glycoprotein</keyword>
<dbReference type="Gene3D" id="1.10.510.10">
    <property type="entry name" value="Transferase(Phosphotransferase) domain 1"/>
    <property type="match status" value="1"/>
</dbReference>
<evidence type="ECO:0000256" key="16">
    <source>
        <dbReference type="ARBA" id="ARBA00023180"/>
    </source>
</evidence>
<keyword evidence="5" id="KW-1003">Cell membrane</keyword>
<accession>A0A835QEE3</accession>
<evidence type="ECO:0000256" key="6">
    <source>
        <dbReference type="ARBA" id="ARBA00022527"/>
    </source>
</evidence>
<dbReference type="InterPro" id="IPR001220">
    <property type="entry name" value="Legume_lectin_dom"/>
</dbReference>
<dbReference type="AlphaFoldDB" id="A0A835QEE3"/>
<dbReference type="PROSITE" id="PS00107">
    <property type="entry name" value="PROTEIN_KINASE_ATP"/>
    <property type="match status" value="1"/>
</dbReference>
<dbReference type="InterPro" id="IPR019825">
    <property type="entry name" value="Lectin_legB_Mn/Ca_BS"/>
</dbReference>
<comment type="subcellular location">
    <subcellularLocation>
        <location evidence="1">Cell membrane</location>
        <topology evidence="1">Single-pass type I membrane protein</topology>
    </subcellularLocation>
</comment>
<dbReference type="GO" id="GO:0004674">
    <property type="term" value="F:protein serine/threonine kinase activity"/>
    <property type="evidence" value="ECO:0007669"/>
    <property type="project" value="UniProtKB-KW"/>
</dbReference>
<dbReference type="GO" id="GO:0030246">
    <property type="term" value="F:carbohydrate binding"/>
    <property type="evidence" value="ECO:0007669"/>
    <property type="project" value="UniProtKB-KW"/>
</dbReference>